<proteinExistence type="predicted"/>
<protein>
    <submittedName>
        <fullName evidence="1">Uncharacterized protein</fullName>
    </submittedName>
</protein>
<organism evidence="1 2">
    <name type="scientific">Pseudomonas matsuisoli</name>
    <dbReference type="NCBI Taxonomy" id="1515666"/>
    <lineage>
        <taxon>Bacteria</taxon>
        <taxon>Pseudomonadati</taxon>
        <taxon>Pseudomonadota</taxon>
        <taxon>Gammaproteobacteria</taxon>
        <taxon>Pseudomonadales</taxon>
        <taxon>Pseudomonadaceae</taxon>
        <taxon>Pseudomonas</taxon>
    </lineage>
</organism>
<evidence type="ECO:0000313" key="2">
    <source>
        <dbReference type="Proteomes" id="UP000635983"/>
    </source>
</evidence>
<reference evidence="1" key="2">
    <citation type="submission" date="2020-09" db="EMBL/GenBank/DDBJ databases">
        <authorList>
            <person name="Sun Q."/>
            <person name="Ohkuma M."/>
        </authorList>
    </citation>
    <scope>NUCLEOTIDE SEQUENCE</scope>
    <source>
        <strain evidence="1">JCM 30078</strain>
    </source>
</reference>
<sequence length="91" mass="10187">MGEMQSFRCLNQAVGFPQCMKRFQVTNFQHYGDLMQAARRAGYSDKVWACIMKRANGRECRAGWGVCRGLCDIGASFTRVDKAALLSTLLS</sequence>
<comment type="caution">
    <text evidence="1">The sequence shown here is derived from an EMBL/GenBank/DDBJ whole genome shotgun (WGS) entry which is preliminary data.</text>
</comment>
<gene>
    <name evidence="1" type="ORF">GCM10009304_14650</name>
</gene>
<name>A0A917UWB1_9PSED</name>
<reference evidence="1" key="1">
    <citation type="journal article" date="2014" name="Int. J. Syst. Evol. Microbiol.">
        <title>Complete genome sequence of Corynebacterium casei LMG S-19264T (=DSM 44701T), isolated from a smear-ripened cheese.</title>
        <authorList>
            <consortium name="US DOE Joint Genome Institute (JGI-PGF)"/>
            <person name="Walter F."/>
            <person name="Albersmeier A."/>
            <person name="Kalinowski J."/>
            <person name="Ruckert C."/>
        </authorList>
    </citation>
    <scope>NUCLEOTIDE SEQUENCE</scope>
    <source>
        <strain evidence="1">JCM 30078</strain>
    </source>
</reference>
<dbReference type="AlphaFoldDB" id="A0A917UWB1"/>
<accession>A0A917UWB1</accession>
<dbReference type="EMBL" id="BMPO01000003">
    <property type="protein sequence ID" value="GGJ90136.1"/>
    <property type="molecule type" value="Genomic_DNA"/>
</dbReference>
<evidence type="ECO:0000313" key="1">
    <source>
        <dbReference type="EMBL" id="GGJ90136.1"/>
    </source>
</evidence>
<dbReference type="Proteomes" id="UP000635983">
    <property type="component" value="Unassembled WGS sequence"/>
</dbReference>
<keyword evidence="2" id="KW-1185">Reference proteome</keyword>